<keyword evidence="9" id="KW-1185">Reference proteome</keyword>
<feature type="repeat" description="ANK" evidence="6">
    <location>
        <begin position="726"/>
        <end position="758"/>
    </location>
</feature>
<feature type="transmembrane region" description="Helical" evidence="7">
    <location>
        <begin position="1419"/>
        <end position="1441"/>
    </location>
</feature>
<keyword evidence="7" id="KW-0812">Transmembrane</keyword>
<keyword evidence="5" id="KW-0407">Ion channel</keyword>
<dbReference type="Gene3D" id="1.25.40.20">
    <property type="entry name" value="Ankyrin repeat-containing domain"/>
    <property type="match status" value="10"/>
</dbReference>
<feature type="repeat" description="ANK" evidence="6">
    <location>
        <begin position="626"/>
        <end position="658"/>
    </location>
</feature>
<organism evidence="8 9">
    <name type="scientific">Hypsibius exemplaris</name>
    <name type="common">Freshwater tardigrade</name>
    <dbReference type="NCBI Taxonomy" id="2072580"/>
    <lineage>
        <taxon>Eukaryota</taxon>
        <taxon>Metazoa</taxon>
        <taxon>Ecdysozoa</taxon>
        <taxon>Tardigrada</taxon>
        <taxon>Eutardigrada</taxon>
        <taxon>Parachela</taxon>
        <taxon>Hypsibioidea</taxon>
        <taxon>Hypsibiidae</taxon>
        <taxon>Hypsibius</taxon>
    </lineage>
</organism>
<keyword evidence="7" id="KW-0472">Membrane</keyword>
<dbReference type="PROSITE" id="PS50088">
    <property type="entry name" value="ANK_REPEAT"/>
    <property type="match status" value="19"/>
</dbReference>
<dbReference type="PRINTS" id="PR01097">
    <property type="entry name" value="TRNSRECEPTRP"/>
</dbReference>
<evidence type="ECO:0000256" key="7">
    <source>
        <dbReference type="SAM" id="Phobius"/>
    </source>
</evidence>
<feature type="repeat" description="ANK" evidence="6">
    <location>
        <begin position="831"/>
        <end position="863"/>
    </location>
</feature>
<feature type="transmembrane region" description="Helical" evidence="7">
    <location>
        <begin position="1349"/>
        <end position="1368"/>
    </location>
</feature>
<feature type="repeat" description="ANK" evidence="6">
    <location>
        <begin position="759"/>
        <end position="791"/>
    </location>
</feature>
<evidence type="ECO:0000256" key="2">
    <source>
        <dbReference type="ARBA" id="ARBA00022737"/>
    </source>
</evidence>
<evidence type="ECO:0000256" key="5">
    <source>
        <dbReference type="ARBA" id="ARBA00023303"/>
    </source>
</evidence>
<keyword evidence="4" id="KW-0406">Ion transport</keyword>
<feature type="repeat" description="ANK" evidence="6">
    <location>
        <begin position="367"/>
        <end position="399"/>
    </location>
</feature>
<dbReference type="PRINTS" id="PR01415">
    <property type="entry name" value="ANKYRIN"/>
</dbReference>
<dbReference type="InterPro" id="IPR036770">
    <property type="entry name" value="Ankyrin_rpt-contain_sf"/>
</dbReference>
<feature type="repeat" description="ANK" evidence="6">
    <location>
        <begin position="692"/>
        <end position="717"/>
    </location>
</feature>
<evidence type="ECO:0000256" key="1">
    <source>
        <dbReference type="ARBA" id="ARBA00022448"/>
    </source>
</evidence>
<feature type="repeat" description="ANK" evidence="6">
    <location>
        <begin position="864"/>
        <end position="884"/>
    </location>
</feature>
<feature type="repeat" description="ANK" evidence="6">
    <location>
        <begin position="795"/>
        <end position="827"/>
    </location>
</feature>
<feature type="repeat" description="ANK" evidence="6">
    <location>
        <begin position="434"/>
        <end position="467"/>
    </location>
</feature>
<evidence type="ECO:0000256" key="3">
    <source>
        <dbReference type="ARBA" id="ARBA00023043"/>
    </source>
</evidence>
<dbReference type="OrthoDB" id="195446at2759"/>
<dbReference type="InterPro" id="IPR002153">
    <property type="entry name" value="TRPC_channel"/>
</dbReference>
<evidence type="ECO:0000313" key="9">
    <source>
        <dbReference type="Proteomes" id="UP000192578"/>
    </source>
</evidence>
<dbReference type="PANTHER" id="PTHR24123:SF33">
    <property type="entry name" value="PROTEIN HOS4"/>
    <property type="match status" value="1"/>
</dbReference>
<evidence type="ECO:0000256" key="4">
    <source>
        <dbReference type="ARBA" id="ARBA00023065"/>
    </source>
</evidence>
<comment type="caution">
    <text evidence="8">The sequence shown here is derived from an EMBL/GenBank/DDBJ whole genome shotgun (WGS) entry which is preliminary data.</text>
</comment>
<dbReference type="SMART" id="SM00248">
    <property type="entry name" value="ANK"/>
    <property type="match status" value="29"/>
</dbReference>
<feature type="repeat" description="ANK" evidence="6">
    <location>
        <begin position="468"/>
        <end position="500"/>
    </location>
</feature>
<sequence>MAFLDFTFAPPSEPPPKYVPDYQPFHDLEDAALPGLNGKHEVPPNFGRLLLDACQSGNWILADHFVRELEAAWRAEDGHAGVRTAVNFQDPDDGMCAIVAATRQNKTAFVEKLANLGADVNLRIKDTSTALHYATASLKEDMVKLLISSGADATMAGGPLHQLPLHVGCMRKHGAFPIVQYLLYLSGEDARMAEDAAGETPLWRAAAASHIHLVKELLKQHGFEQLSYQNKMQNGDTVMHAVLRRNQTELLHIFLEAGAPVDAQNFDGVTLLHVAVGTSNKAALELLHQYHANPILVDKYDRTPLHLAVEKGLDQIVDLFTDRYKGSIHIRTKDGSTLAHIAALSGHPETVLTLLKRGVYLHMPNKSGALALHAAARTGHAPVVKALLARGSRVDAKTRDNYTALHLAIEYGKPNVVEVVLGAGASVHTKGGKNGETPLHIAARVPNGERSAWALLKCGASVIAKLENGETALHVAARAGAMKMVQILLQEKADPLAVSVAGETPFHIAVRACHFDIAKELLDFIVAKWDRYDAVSVVNMANVEGETPLHFVAEIIPEMVHGENDDLKLLQLVLDYNADAGAQTRLTLETPLHYCARNGSEHILAALLKSIGSDRAQTIINRQSNTGWSPLLTASEGGQVTIVKMLLKNHARVDVFDEMGKAALHIAAENGHLELVDLLLRSKAFVNAKTKLGVTALHLAAMKGWPEIVQLLVEKHAATVDSYTIAMKTPLHLAAQHGKLDICEMLLKMGASPLATDDHGQNPLHVAAECDNEAIVQLFLKVLADKNPLHLADMKGHTIAHIAAKNGSDAVMELLLRFNKNDTVSSKNKSSDSTVLHVAAAGGHIELVKMLLAAGSSPAIENADGMTAMHLAAKYGHLGVIDVLREVFSPKISSLKNGLTALHLASYCGQAEAARELLTVVPATVRSDEPSVSTATGFEIGCEAGLTALHLACKSGQEAIVRLLLNYPGVLVDVPADKTGYIPLHMAALNGHVAVVGLLLSRTGSQLNVPDAKGQTPLMIAAVRGHVNMAALLIGQGADLTLGDHNGWTALHCAAVAGHPEMVTLLCESGADTTALSKDKKIPLCYAVHAAHQGRQGHEGHVNVMAYLMQQKFSSFSLMDDSVFLMDMMHASKSQSQKPLFNFIKWCSSPMEIALKLSKFYFDTADRDKYHAKDLTLAAKYCSQVGERLLTLSCSKYNASEILRAEDRNGLSLMDMLVVENHKQAVALVPVQSFLTSIWYGGLKLSQWQIVLTFIVFLFCPPVWLVFSFPLPHHISEIPFLKLVVHITSHVYYILIMILVFMTPFRPLYKRTDLSPTPEEWLLVFWLIGNLLAEITSHEERRGLGRLRGVILVLGGLAVLVHVAAIGVDHGTMVVMLYVRCQLLATACFFADVQVLSYLSFHQLFGPFAIMLSDIVFDLMRFLVFFSVFLAGFSFSLSSLYEDFKPTTQTFPGGIMMDMVVDPFAACQLLYWAIFGLIDPFLQIPKPETSPSFALSVILILFGIYMMVTMVVLVNLLIAMLSDTYQRIKARSDLEWKFIRAKIIINMEKTPISPPPINILTLTVTLCLRAWTICRHRNAMKRVGSSDEKLIASSAAAAKAGRVLGWGSDELTRSRRRLSMITKDSPPKKLTDVAPWKTVLLAYEEEEDRGFDDDYYE</sequence>
<dbReference type="EMBL" id="MTYJ01000318">
    <property type="protein sequence ID" value="OWA53387.1"/>
    <property type="molecule type" value="Genomic_DNA"/>
</dbReference>
<name>A0A9X6NG83_HYPEX</name>
<dbReference type="InterPro" id="IPR051165">
    <property type="entry name" value="Multifunctional_ANK_Repeat"/>
</dbReference>
<dbReference type="PROSITE" id="PS50297">
    <property type="entry name" value="ANK_REP_REGION"/>
    <property type="match status" value="18"/>
</dbReference>
<gene>
    <name evidence="8" type="ORF">BV898_17817</name>
</gene>
<dbReference type="Pfam" id="PF13637">
    <property type="entry name" value="Ank_4"/>
    <property type="match status" value="1"/>
</dbReference>
<dbReference type="Proteomes" id="UP000192578">
    <property type="component" value="Unassembled WGS sequence"/>
</dbReference>
<feature type="repeat" description="ANK" evidence="6">
    <location>
        <begin position="334"/>
        <end position="366"/>
    </location>
</feature>
<dbReference type="Pfam" id="PF00023">
    <property type="entry name" value="Ank"/>
    <property type="match status" value="1"/>
</dbReference>
<keyword evidence="7" id="KW-1133">Transmembrane helix</keyword>
<feature type="repeat" description="ANK" evidence="6">
    <location>
        <begin position="234"/>
        <end position="266"/>
    </location>
</feature>
<reference evidence="9" key="1">
    <citation type="submission" date="2017-01" db="EMBL/GenBank/DDBJ databases">
        <title>Comparative genomics of anhydrobiosis in the tardigrade Hypsibius dujardini.</title>
        <authorList>
            <person name="Yoshida Y."/>
            <person name="Koutsovoulos G."/>
            <person name="Laetsch D."/>
            <person name="Stevens L."/>
            <person name="Kumar S."/>
            <person name="Horikawa D."/>
            <person name="Ishino K."/>
            <person name="Komine S."/>
            <person name="Tomita M."/>
            <person name="Blaxter M."/>
            <person name="Arakawa K."/>
        </authorList>
    </citation>
    <scope>NUCLEOTIDE SEQUENCE [LARGE SCALE GENOMIC DNA]</scope>
    <source>
        <strain evidence="9">Z151</strain>
    </source>
</reference>
<feature type="transmembrane region" description="Helical" evidence="7">
    <location>
        <begin position="1494"/>
        <end position="1521"/>
    </location>
</feature>
<feature type="transmembrane region" description="Helical" evidence="7">
    <location>
        <begin position="1250"/>
        <end position="1271"/>
    </location>
</feature>
<feature type="repeat" description="ANK" evidence="6">
    <location>
        <begin position="979"/>
        <end position="1012"/>
    </location>
</feature>
<protein>
    <submittedName>
        <fullName evidence="8">Ankyrin-3</fullName>
    </submittedName>
</protein>
<proteinExistence type="predicted"/>
<evidence type="ECO:0000256" key="6">
    <source>
        <dbReference type="PROSITE-ProRule" id="PRU00023"/>
    </source>
</evidence>
<evidence type="ECO:0000313" key="8">
    <source>
        <dbReference type="EMBL" id="OWA53387.1"/>
    </source>
</evidence>
<dbReference type="SUPFAM" id="SSF48403">
    <property type="entry name" value="Ankyrin repeat"/>
    <property type="match status" value="4"/>
</dbReference>
<dbReference type="PANTHER" id="PTHR24123">
    <property type="entry name" value="ANKYRIN REPEAT-CONTAINING"/>
    <property type="match status" value="1"/>
</dbReference>
<feature type="transmembrane region" description="Helical" evidence="7">
    <location>
        <begin position="1453"/>
        <end position="1474"/>
    </location>
</feature>
<feature type="repeat" description="ANK" evidence="6">
    <location>
        <begin position="944"/>
        <end position="966"/>
    </location>
</feature>
<feature type="transmembrane region" description="Helical" evidence="7">
    <location>
        <begin position="1291"/>
        <end position="1309"/>
    </location>
</feature>
<feature type="transmembrane region" description="Helical" evidence="7">
    <location>
        <begin position="1321"/>
        <end position="1337"/>
    </location>
</feature>
<dbReference type="GO" id="GO:0005262">
    <property type="term" value="F:calcium channel activity"/>
    <property type="evidence" value="ECO:0007669"/>
    <property type="project" value="InterPro"/>
</dbReference>
<keyword evidence="1" id="KW-0813">Transport</keyword>
<feature type="repeat" description="ANK" evidence="6">
    <location>
        <begin position="400"/>
        <end position="432"/>
    </location>
</feature>
<dbReference type="Pfam" id="PF12796">
    <property type="entry name" value="Ank_2"/>
    <property type="match status" value="8"/>
</dbReference>
<feature type="repeat" description="ANK" evidence="6">
    <location>
        <begin position="1046"/>
        <end position="1078"/>
    </location>
</feature>
<keyword evidence="2" id="KW-0677">Repeat</keyword>
<keyword evidence="3 6" id="KW-0040">ANK repeat</keyword>
<feature type="repeat" description="ANK" evidence="6">
    <location>
        <begin position="1013"/>
        <end position="1045"/>
    </location>
</feature>
<dbReference type="InterPro" id="IPR002110">
    <property type="entry name" value="Ankyrin_rpt"/>
</dbReference>
<accession>A0A9X6NG83</accession>
<dbReference type="GO" id="GO:0016020">
    <property type="term" value="C:membrane"/>
    <property type="evidence" value="ECO:0007669"/>
    <property type="project" value="InterPro"/>
</dbReference>
<feature type="repeat" description="ANK" evidence="6">
    <location>
        <begin position="659"/>
        <end position="691"/>
    </location>
</feature>
<feature type="repeat" description="ANK" evidence="6">
    <location>
        <begin position="126"/>
        <end position="158"/>
    </location>
</feature>